<gene>
    <name evidence="2" type="ORF">DACRYDRAFT_108756</name>
</gene>
<feature type="chain" id="PRO_5004067278" evidence="1">
    <location>
        <begin position="21"/>
        <end position="119"/>
    </location>
</feature>
<protein>
    <submittedName>
        <fullName evidence="2">Uncharacterized protein</fullName>
    </submittedName>
</protein>
<accession>M5FWF3</accession>
<evidence type="ECO:0000313" key="3">
    <source>
        <dbReference type="Proteomes" id="UP000030653"/>
    </source>
</evidence>
<sequence>MYFAAILATVLVALPVAVKSQVLTFYAYPQTSMFRHLFIMGGEQEEWQGAGPGRHVGNFEAPRYSFSICQTDHRCYLEIYEGLNQGGGSVQLWGDQPGDGTCSWTSPDYGYWSLSINCN</sequence>
<reference evidence="2 3" key="1">
    <citation type="journal article" date="2012" name="Science">
        <title>The Paleozoic origin of enzymatic lignin decomposition reconstructed from 31 fungal genomes.</title>
        <authorList>
            <person name="Floudas D."/>
            <person name="Binder M."/>
            <person name="Riley R."/>
            <person name="Barry K."/>
            <person name="Blanchette R.A."/>
            <person name="Henrissat B."/>
            <person name="Martinez A.T."/>
            <person name="Otillar R."/>
            <person name="Spatafora J.W."/>
            <person name="Yadav J.S."/>
            <person name="Aerts A."/>
            <person name="Benoit I."/>
            <person name="Boyd A."/>
            <person name="Carlson A."/>
            <person name="Copeland A."/>
            <person name="Coutinho P.M."/>
            <person name="de Vries R.P."/>
            <person name="Ferreira P."/>
            <person name="Findley K."/>
            <person name="Foster B."/>
            <person name="Gaskell J."/>
            <person name="Glotzer D."/>
            <person name="Gorecki P."/>
            <person name="Heitman J."/>
            <person name="Hesse C."/>
            <person name="Hori C."/>
            <person name="Igarashi K."/>
            <person name="Jurgens J.A."/>
            <person name="Kallen N."/>
            <person name="Kersten P."/>
            <person name="Kohler A."/>
            <person name="Kuees U."/>
            <person name="Kumar T.K.A."/>
            <person name="Kuo A."/>
            <person name="LaButti K."/>
            <person name="Larrondo L.F."/>
            <person name="Lindquist E."/>
            <person name="Ling A."/>
            <person name="Lombard V."/>
            <person name="Lucas S."/>
            <person name="Lundell T."/>
            <person name="Martin R."/>
            <person name="McLaughlin D.J."/>
            <person name="Morgenstern I."/>
            <person name="Morin E."/>
            <person name="Murat C."/>
            <person name="Nagy L.G."/>
            <person name="Nolan M."/>
            <person name="Ohm R.A."/>
            <person name="Patyshakuliyeva A."/>
            <person name="Rokas A."/>
            <person name="Ruiz-Duenas F.J."/>
            <person name="Sabat G."/>
            <person name="Salamov A."/>
            <person name="Samejima M."/>
            <person name="Schmutz J."/>
            <person name="Slot J.C."/>
            <person name="St John F."/>
            <person name="Stenlid J."/>
            <person name="Sun H."/>
            <person name="Sun S."/>
            <person name="Syed K."/>
            <person name="Tsang A."/>
            <person name="Wiebenga A."/>
            <person name="Young D."/>
            <person name="Pisabarro A."/>
            <person name="Eastwood D.C."/>
            <person name="Martin F."/>
            <person name="Cullen D."/>
            <person name="Grigoriev I.V."/>
            <person name="Hibbett D.S."/>
        </authorList>
    </citation>
    <scope>NUCLEOTIDE SEQUENCE [LARGE SCALE GENOMIC DNA]</scope>
    <source>
        <strain evidence="2 3">DJM-731 SS1</strain>
    </source>
</reference>
<dbReference type="EMBL" id="JH795866">
    <property type="protein sequence ID" value="EJU00689.1"/>
    <property type="molecule type" value="Genomic_DNA"/>
</dbReference>
<keyword evidence="1" id="KW-0732">Signal</keyword>
<proteinExistence type="predicted"/>
<dbReference type="HOGENOM" id="CLU_2061409_0_0_1"/>
<feature type="signal peptide" evidence="1">
    <location>
        <begin position="1"/>
        <end position="20"/>
    </location>
</feature>
<dbReference type="GeneID" id="63683787"/>
<dbReference type="Proteomes" id="UP000030653">
    <property type="component" value="Unassembled WGS sequence"/>
</dbReference>
<dbReference type="RefSeq" id="XP_040627586.1">
    <property type="nucleotide sequence ID" value="XM_040768725.1"/>
</dbReference>
<dbReference type="AlphaFoldDB" id="M5FWF3"/>
<organism evidence="2 3">
    <name type="scientific">Dacryopinax primogenitus (strain DJM 731)</name>
    <name type="common">Brown rot fungus</name>
    <dbReference type="NCBI Taxonomy" id="1858805"/>
    <lineage>
        <taxon>Eukaryota</taxon>
        <taxon>Fungi</taxon>
        <taxon>Dikarya</taxon>
        <taxon>Basidiomycota</taxon>
        <taxon>Agaricomycotina</taxon>
        <taxon>Dacrymycetes</taxon>
        <taxon>Dacrymycetales</taxon>
        <taxon>Dacrymycetaceae</taxon>
        <taxon>Dacryopinax</taxon>
    </lineage>
</organism>
<dbReference type="OrthoDB" id="3356461at2759"/>
<keyword evidence="3" id="KW-1185">Reference proteome</keyword>
<evidence type="ECO:0000256" key="1">
    <source>
        <dbReference type="SAM" id="SignalP"/>
    </source>
</evidence>
<name>M5FWF3_DACPD</name>
<evidence type="ECO:0000313" key="2">
    <source>
        <dbReference type="EMBL" id="EJU00689.1"/>
    </source>
</evidence>